<evidence type="ECO:0000256" key="2">
    <source>
        <dbReference type="ARBA" id="ARBA00022741"/>
    </source>
</evidence>
<dbReference type="Gene3D" id="3.40.50.300">
    <property type="entry name" value="P-loop containing nucleotide triphosphate hydrolases"/>
    <property type="match status" value="1"/>
</dbReference>
<keyword evidence="2" id="KW-0547">Nucleotide-binding</keyword>
<comment type="caution">
    <text evidence="5">The sequence shown here is derived from an EMBL/GenBank/DDBJ whole genome shotgun (WGS) entry which is preliminary data.</text>
</comment>
<dbReference type="InterPro" id="IPR003593">
    <property type="entry name" value="AAA+_ATPase"/>
</dbReference>
<dbReference type="PANTHER" id="PTHR42939">
    <property type="entry name" value="ABC TRANSPORTER ATP-BINDING PROTEIN ALBC-RELATED"/>
    <property type="match status" value="1"/>
</dbReference>
<dbReference type="Pfam" id="PF00005">
    <property type="entry name" value="ABC_tran"/>
    <property type="match status" value="1"/>
</dbReference>
<dbReference type="SUPFAM" id="SSF52540">
    <property type="entry name" value="P-loop containing nucleoside triphosphate hydrolases"/>
    <property type="match status" value="1"/>
</dbReference>
<evidence type="ECO:0000259" key="4">
    <source>
        <dbReference type="PROSITE" id="PS50893"/>
    </source>
</evidence>
<evidence type="ECO:0000256" key="3">
    <source>
        <dbReference type="ARBA" id="ARBA00022840"/>
    </source>
</evidence>
<dbReference type="PROSITE" id="PS50893">
    <property type="entry name" value="ABC_TRANSPORTER_2"/>
    <property type="match status" value="1"/>
</dbReference>
<feature type="domain" description="ABC transporter" evidence="4">
    <location>
        <begin position="1"/>
        <end position="192"/>
    </location>
</feature>
<keyword evidence="3 5" id="KW-0067">ATP-binding</keyword>
<proteinExistence type="predicted"/>
<reference evidence="5" key="2">
    <citation type="journal article" date="2014" name="ISME J.">
        <title>Microbial stratification in low pH oxic and suboxic macroscopic growths along an acid mine drainage.</title>
        <authorList>
            <person name="Mendez-Garcia C."/>
            <person name="Mesa V."/>
            <person name="Sprenger R.R."/>
            <person name="Richter M."/>
            <person name="Diez M.S."/>
            <person name="Solano J."/>
            <person name="Bargiela R."/>
            <person name="Golyshina O.V."/>
            <person name="Manteca A."/>
            <person name="Ramos J.L."/>
            <person name="Gallego J.R."/>
            <person name="Llorente I."/>
            <person name="Martins Dos Santos V.A."/>
            <person name="Jensen O.N."/>
            <person name="Pelaez A.I."/>
            <person name="Sanchez J."/>
            <person name="Ferrer M."/>
        </authorList>
    </citation>
    <scope>NUCLEOTIDE SEQUENCE</scope>
</reference>
<keyword evidence="1" id="KW-0813">Transport</keyword>
<dbReference type="SMART" id="SM00382">
    <property type="entry name" value="AAA"/>
    <property type="match status" value="1"/>
</dbReference>
<name>T1AR14_9ZZZZ</name>
<accession>T1AR14</accession>
<feature type="non-terminal residue" evidence="5">
    <location>
        <position position="1"/>
    </location>
</feature>
<evidence type="ECO:0000313" key="5">
    <source>
        <dbReference type="EMBL" id="EQD63011.1"/>
    </source>
</evidence>
<dbReference type="InterPro" id="IPR027417">
    <property type="entry name" value="P-loop_NTPase"/>
</dbReference>
<dbReference type="InterPro" id="IPR003439">
    <property type="entry name" value="ABC_transporter-like_ATP-bd"/>
</dbReference>
<dbReference type="GO" id="GO:0016887">
    <property type="term" value="F:ATP hydrolysis activity"/>
    <property type="evidence" value="ECO:0007669"/>
    <property type="project" value="InterPro"/>
</dbReference>
<feature type="non-terminal residue" evidence="5">
    <location>
        <position position="192"/>
    </location>
</feature>
<protein>
    <submittedName>
        <fullName evidence="5">ABC transporter ATP-binding protein</fullName>
    </submittedName>
</protein>
<dbReference type="EMBL" id="AUZX01006654">
    <property type="protein sequence ID" value="EQD63011.1"/>
    <property type="molecule type" value="Genomic_DNA"/>
</dbReference>
<evidence type="ECO:0000256" key="1">
    <source>
        <dbReference type="ARBA" id="ARBA00022448"/>
    </source>
</evidence>
<gene>
    <name evidence="5" type="ORF">B1A_09347</name>
</gene>
<dbReference type="InterPro" id="IPR051782">
    <property type="entry name" value="ABC_Transporter_VariousFunc"/>
</dbReference>
<dbReference type="PANTHER" id="PTHR42939:SF1">
    <property type="entry name" value="ABC TRANSPORTER ATP-BINDING PROTEIN ALBC-RELATED"/>
    <property type="match status" value="1"/>
</dbReference>
<dbReference type="CDD" id="cd03230">
    <property type="entry name" value="ABC_DR_subfamily_A"/>
    <property type="match status" value="1"/>
</dbReference>
<dbReference type="AlphaFoldDB" id="T1AR14"/>
<reference evidence="5" key="1">
    <citation type="submission" date="2013-08" db="EMBL/GenBank/DDBJ databases">
        <authorList>
            <person name="Mendez C."/>
            <person name="Richter M."/>
            <person name="Ferrer M."/>
            <person name="Sanchez J."/>
        </authorList>
    </citation>
    <scope>NUCLEOTIDE SEQUENCE</scope>
</reference>
<organism evidence="5">
    <name type="scientific">mine drainage metagenome</name>
    <dbReference type="NCBI Taxonomy" id="410659"/>
    <lineage>
        <taxon>unclassified sequences</taxon>
        <taxon>metagenomes</taxon>
        <taxon>ecological metagenomes</taxon>
    </lineage>
</organism>
<dbReference type="GO" id="GO:0005524">
    <property type="term" value="F:ATP binding"/>
    <property type="evidence" value="ECO:0007669"/>
    <property type="project" value="UniProtKB-KW"/>
</dbReference>
<sequence>KEFGAAKALDGIDLEIADGQVFGILGPNGSGKTTLLKIIAGVIKPTSGNVNVKGFDIESGREQIKKIVGYVPETPTLYESLTPREFLNFVASIREINKDKFKERAENFCKAFSIEDNLDEPIGSLSFGTKQKVAVIGAMLHDPDVLVLDEAMNGLDPKSSKILKTLLKDLSARGKCVNFFKPYYGSCGGIFV</sequence>